<gene>
    <name evidence="1" type="ORF">CTI12_AA415170</name>
</gene>
<evidence type="ECO:0000313" key="2">
    <source>
        <dbReference type="Proteomes" id="UP000245207"/>
    </source>
</evidence>
<proteinExistence type="predicted"/>
<sequence length="173" mass="19647">MENAGVVFKEIKEIFGHDHKGKRLHVTPIRCVEEYVKYLQDQGDYMWSRYRSFGYDSIVYNQCVSVTQSYKHFDCQDVSTTILWPDSEPNKLSGDDDGLDKVSTANHPPSLENETIGKVGSPLTYGCSSNHFRGTISCATNGCFSDRMFATWPEEKIFRLLLKCEVVARVLSS</sequence>
<dbReference type="AlphaFoldDB" id="A0A2U1M5F7"/>
<keyword evidence="2" id="KW-1185">Reference proteome</keyword>
<dbReference type="OrthoDB" id="408728at2759"/>
<reference evidence="1 2" key="1">
    <citation type="journal article" date="2018" name="Mol. Plant">
        <title>The genome of Artemisia annua provides insight into the evolution of Asteraceae family and artemisinin biosynthesis.</title>
        <authorList>
            <person name="Shen Q."/>
            <person name="Zhang L."/>
            <person name="Liao Z."/>
            <person name="Wang S."/>
            <person name="Yan T."/>
            <person name="Shi P."/>
            <person name="Liu M."/>
            <person name="Fu X."/>
            <person name="Pan Q."/>
            <person name="Wang Y."/>
            <person name="Lv Z."/>
            <person name="Lu X."/>
            <person name="Zhang F."/>
            <person name="Jiang W."/>
            <person name="Ma Y."/>
            <person name="Chen M."/>
            <person name="Hao X."/>
            <person name="Li L."/>
            <person name="Tang Y."/>
            <person name="Lv G."/>
            <person name="Zhou Y."/>
            <person name="Sun X."/>
            <person name="Brodelius P.E."/>
            <person name="Rose J.K.C."/>
            <person name="Tang K."/>
        </authorList>
    </citation>
    <scope>NUCLEOTIDE SEQUENCE [LARGE SCALE GENOMIC DNA]</scope>
    <source>
        <strain evidence="2">cv. Huhao1</strain>
        <tissue evidence="1">Leaf</tissue>
    </source>
</reference>
<comment type="caution">
    <text evidence="1">The sequence shown here is derived from an EMBL/GenBank/DDBJ whole genome shotgun (WGS) entry which is preliminary data.</text>
</comment>
<accession>A0A2U1M5F7</accession>
<organism evidence="1 2">
    <name type="scientific">Artemisia annua</name>
    <name type="common">Sweet wormwood</name>
    <dbReference type="NCBI Taxonomy" id="35608"/>
    <lineage>
        <taxon>Eukaryota</taxon>
        <taxon>Viridiplantae</taxon>
        <taxon>Streptophyta</taxon>
        <taxon>Embryophyta</taxon>
        <taxon>Tracheophyta</taxon>
        <taxon>Spermatophyta</taxon>
        <taxon>Magnoliopsida</taxon>
        <taxon>eudicotyledons</taxon>
        <taxon>Gunneridae</taxon>
        <taxon>Pentapetalae</taxon>
        <taxon>asterids</taxon>
        <taxon>campanulids</taxon>
        <taxon>Asterales</taxon>
        <taxon>Asteraceae</taxon>
        <taxon>Asteroideae</taxon>
        <taxon>Anthemideae</taxon>
        <taxon>Artemisiinae</taxon>
        <taxon>Artemisia</taxon>
    </lineage>
</organism>
<dbReference type="EMBL" id="PKPP01006444">
    <property type="protein sequence ID" value="PWA56470.1"/>
    <property type="molecule type" value="Genomic_DNA"/>
</dbReference>
<dbReference type="Proteomes" id="UP000245207">
    <property type="component" value="Unassembled WGS sequence"/>
</dbReference>
<name>A0A2U1M5F7_ARTAN</name>
<protein>
    <submittedName>
        <fullName evidence="1">Uncharacterized protein</fullName>
    </submittedName>
</protein>
<evidence type="ECO:0000313" key="1">
    <source>
        <dbReference type="EMBL" id="PWA56470.1"/>
    </source>
</evidence>